<dbReference type="SUPFAM" id="SSF52833">
    <property type="entry name" value="Thioredoxin-like"/>
    <property type="match status" value="1"/>
</dbReference>
<dbReference type="PANTHER" id="PTHR12232:SF15">
    <property type="entry name" value="SH3 DOMAIN-BINDING GLUTAMIC ACID-RICH PROTEIN HOMOLOG"/>
    <property type="match status" value="1"/>
</dbReference>
<dbReference type="Pfam" id="PF04908">
    <property type="entry name" value="SH3BGR"/>
    <property type="match status" value="1"/>
</dbReference>
<reference evidence="2" key="1">
    <citation type="journal article" date="2018" name="J. Proteomics">
        <title>Exploring the molecular complexity of Triatoma dimidiata sialome.</title>
        <authorList>
            <person name="Santiago P.B."/>
            <person name="de Araujo C.N."/>
            <person name="Charneau S."/>
            <person name="Bastos I.M.D."/>
            <person name="Assumpcao T.C.F."/>
            <person name="Queiroz R.M.L."/>
            <person name="Praca Y.R."/>
            <person name="Cordeiro T.M."/>
            <person name="Garcia C.H.S."/>
            <person name="da Silva I.G."/>
            <person name="Raiol T."/>
            <person name="Motta F.N."/>
            <person name="de Araujo Oliveira J.V."/>
            <person name="de Sousa M.V."/>
            <person name="Ribeiro J.M.C."/>
            <person name="de Santana J.M."/>
        </authorList>
    </citation>
    <scope>NUCLEOTIDE SEQUENCE</scope>
    <source>
        <strain evidence="2">Santander</strain>
        <tissue evidence="2">Salivary glands</tissue>
    </source>
</reference>
<dbReference type="InterPro" id="IPR051033">
    <property type="entry name" value="SH3BGR"/>
</dbReference>
<dbReference type="AlphaFoldDB" id="A0A0V0G5C5"/>
<evidence type="ECO:0000256" key="1">
    <source>
        <dbReference type="ARBA" id="ARBA00007764"/>
    </source>
</evidence>
<comment type="similarity">
    <text evidence="1">Belongs to the SH3BGR family.</text>
</comment>
<accession>A0A0V0G5C5</accession>
<dbReference type="EMBL" id="GECL01002842">
    <property type="protein sequence ID" value="JAP03282.1"/>
    <property type="molecule type" value="Transcribed_RNA"/>
</dbReference>
<dbReference type="GO" id="GO:0005737">
    <property type="term" value="C:cytoplasm"/>
    <property type="evidence" value="ECO:0007669"/>
    <property type="project" value="TreeGrafter"/>
</dbReference>
<organism evidence="2">
    <name type="scientific">Triatoma dimidiata</name>
    <name type="common">Kissing bug</name>
    <name type="synonym">Meccus dimidiatus</name>
    <dbReference type="NCBI Taxonomy" id="72491"/>
    <lineage>
        <taxon>Eukaryota</taxon>
        <taxon>Metazoa</taxon>
        <taxon>Ecdysozoa</taxon>
        <taxon>Arthropoda</taxon>
        <taxon>Hexapoda</taxon>
        <taxon>Insecta</taxon>
        <taxon>Pterygota</taxon>
        <taxon>Neoptera</taxon>
        <taxon>Paraneoptera</taxon>
        <taxon>Hemiptera</taxon>
        <taxon>Heteroptera</taxon>
        <taxon>Panheteroptera</taxon>
        <taxon>Cimicomorpha</taxon>
        <taxon>Reduviidae</taxon>
        <taxon>Triatominae</taxon>
        <taxon>Triatoma</taxon>
    </lineage>
</organism>
<sequence>MVIKVYTSGISGNKEVKKRQQRIMMILESKNIKHISIDITEPGNEADKQFMQDNAKATDSKHPLPPQIFNEQEYCGDYLGFDLSNENDELEAFLKLPLSTITTTSAPPPVINGREVIFILVNYYSSFFFFNME</sequence>
<dbReference type="InterPro" id="IPR006993">
    <property type="entry name" value="Glut_rich_SH3-bd"/>
</dbReference>
<name>A0A0V0G5C5_TRIDM</name>
<dbReference type="InterPro" id="IPR036249">
    <property type="entry name" value="Thioredoxin-like_sf"/>
</dbReference>
<protein>
    <submittedName>
        <fullName evidence="2">Uncharacterized protein</fullName>
    </submittedName>
</protein>
<dbReference type="CDD" id="cd03030">
    <property type="entry name" value="GRX_SH3BGR"/>
    <property type="match status" value="1"/>
</dbReference>
<dbReference type="Gene3D" id="3.40.30.10">
    <property type="entry name" value="Glutaredoxin"/>
    <property type="match status" value="1"/>
</dbReference>
<proteinExistence type="inferred from homology"/>
<evidence type="ECO:0000313" key="2">
    <source>
        <dbReference type="EMBL" id="JAP03282.1"/>
    </source>
</evidence>
<dbReference type="PANTHER" id="PTHR12232">
    <property type="entry name" value="SH3 DOMAIN-BINDING GLUTAMIC ACID-RICH-LIKE PROTEIN"/>
    <property type="match status" value="1"/>
</dbReference>